<dbReference type="Gene3D" id="1.10.10.2910">
    <property type="match status" value="1"/>
</dbReference>
<gene>
    <name evidence="2" type="ORF">EK0264_04170</name>
</gene>
<feature type="domain" description="IrrE N-terminal-like" evidence="1">
    <location>
        <begin position="75"/>
        <end position="175"/>
    </location>
</feature>
<dbReference type="EMBL" id="CP047156">
    <property type="protein sequence ID" value="QHB99560.1"/>
    <property type="molecule type" value="Genomic_DNA"/>
</dbReference>
<dbReference type="InParanoid" id="A0A7L4YJW6"/>
<dbReference type="Proteomes" id="UP000463857">
    <property type="component" value="Chromosome"/>
</dbReference>
<organism evidence="2 3">
    <name type="scientific">Epidermidibacterium keratini</name>
    <dbReference type="NCBI Taxonomy" id="1891644"/>
    <lineage>
        <taxon>Bacteria</taxon>
        <taxon>Bacillati</taxon>
        <taxon>Actinomycetota</taxon>
        <taxon>Actinomycetes</taxon>
        <taxon>Sporichthyales</taxon>
        <taxon>Sporichthyaceae</taxon>
        <taxon>Epidermidibacterium</taxon>
    </lineage>
</organism>
<evidence type="ECO:0000313" key="2">
    <source>
        <dbReference type="EMBL" id="QHB99560.1"/>
    </source>
</evidence>
<accession>A0A7L4YJW6</accession>
<evidence type="ECO:0000259" key="1">
    <source>
        <dbReference type="Pfam" id="PF06114"/>
    </source>
</evidence>
<dbReference type="InterPro" id="IPR010359">
    <property type="entry name" value="IrrE_HExxH"/>
</dbReference>
<dbReference type="OrthoDB" id="572608at2"/>
<proteinExistence type="predicted"/>
<reference evidence="2 3" key="1">
    <citation type="journal article" date="2018" name="Int. J. Syst. Evol. Microbiol.">
        <title>Epidermidibacterium keratini gen. nov., sp. nov., a member of the family Sporichthyaceae, isolated from keratin epidermis.</title>
        <authorList>
            <person name="Lee D.G."/>
            <person name="Trujillo M.E."/>
            <person name="Kang S."/>
            <person name="Nam J.J."/>
            <person name="Kim Y.J."/>
        </authorList>
    </citation>
    <scope>NUCLEOTIDE SEQUENCE [LARGE SCALE GENOMIC DNA]</scope>
    <source>
        <strain evidence="2 3">EPI-7</strain>
    </source>
</reference>
<evidence type="ECO:0000313" key="3">
    <source>
        <dbReference type="Proteomes" id="UP000463857"/>
    </source>
</evidence>
<keyword evidence="3" id="KW-1185">Reference proteome</keyword>
<name>A0A7L4YJW6_9ACTN</name>
<dbReference type="KEGG" id="eke:EK0264_04170"/>
<dbReference type="AlphaFoldDB" id="A0A7L4YJW6"/>
<protein>
    <submittedName>
        <fullName evidence="2">ImmA/IrrE family metallo-endopeptidase</fullName>
    </submittedName>
</protein>
<dbReference type="PANTHER" id="PTHR43236">
    <property type="entry name" value="ANTITOXIN HIGA1"/>
    <property type="match status" value="1"/>
</dbReference>
<dbReference type="RefSeq" id="WP_159543240.1">
    <property type="nucleotide sequence ID" value="NZ_CP047156.1"/>
</dbReference>
<dbReference type="InterPro" id="IPR052345">
    <property type="entry name" value="Rad_response_metalloprotease"/>
</dbReference>
<dbReference type="PANTHER" id="PTHR43236:SF1">
    <property type="entry name" value="BLL7220 PROTEIN"/>
    <property type="match status" value="1"/>
</dbReference>
<dbReference type="Pfam" id="PF06114">
    <property type="entry name" value="Peptidase_M78"/>
    <property type="match status" value="1"/>
</dbReference>
<sequence length="218" mass="24750">MNQTHHHPSTLRRLRSVIPATRSDVSFAEALRTAELQAALLHECLDHGDGITEAAIANLPRIRIARETLASVGSSHWNGREWVICLNAQDPLTRQRFTLLHELKHIIDHGNSRVLYRGDMYRTREVQAEVAADYFAGCALVPKRELKRAWGNGLQRPEQLAEHFGVSIQAIEVRLDQTGLSRVVDHVLAPRCARPIYTPRGYRQRFRTALRYPARSPA</sequence>